<dbReference type="Proteomes" id="UP000288716">
    <property type="component" value="Unassembled WGS sequence"/>
</dbReference>
<dbReference type="InterPro" id="IPR006172">
    <property type="entry name" value="DNA-dir_DNA_pol_B"/>
</dbReference>
<dbReference type="GO" id="GO:0003677">
    <property type="term" value="F:DNA binding"/>
    <property type="evidence" value="ECO:0007669"/>
    <property type="project" value="InterPro"/>
</dbReference>
<evidence type="ECO:0000256" key="5">
    <source>
        <dbReference type="ARBA" id="ARBA00022932"/>
    </source>
</evidence>
<dbReference type="GO" id="GO:0000166">
    <property type="term" value="F:nucleotide binding"/>
    <property type="evidence" value="ECO:0007669"/>
    <property type="project" value="InterPro"/>
</dbReference>
<organism evidence="7 8">
    <name type="scientific">Leptotrombidium deliense</name>
    <dbReference type="NCBI Taxonomy" id="299467"/>
    <lineage>
        <taxon>Eukaryota</taxon>
        <taxon>Metazoa</taxon>
        <taxon>Ecdysozoa</taxon>
        <taxon>Arthropoda</taxon>
        <taxon>Chelicerata</taxon>
        <taxon>Arachnida</taxon>
        <taxon>Acari</taxon>
        <taxon>Acariformes</taxon>
        <taxon>Trombidiformes</taxon>
        <taxon>Prostigmata</taxon>
        <taxon>Anystina</taxon>
        <taxon>Parasitengona</taxon>
        <taxon>Trombiculoidea</taxon>
        <taxon>Trombiculidae</taxon>
        <taxon>Leptotrombidium</taxon>
    </lineage>
</organism>
<evidence type="ECO:0000256" key="4">
    <source>
        <dbReference type="ARBA" id="ARBA00022695"/>
    </source>
</evidence>
<accession>A0A443SIS3</accession>
<keyword evidence="4" id="KW-0548">Nucleotidyltransferase</keyword>
<dbReference type="AlphaFoldDB" id="A0A443SIS3"/>
<keyword evidence="8" id="KW-1185">Reference proteome</keyword>
<evidence type="ECO:0000259" key="6">
    <source>
        <dbReference type="Pfam" id="PF00136"/>
    </source>
</evidence>
<sequence length="320" mass="37014">MNNSKSSSKRYGTFVKQVDECYKNHGGYIHGPMCNIGKEHQFVTVYDYDSMYASIAAAYNISTETCFVINVDNFHEDLKNMNNCAESSNFYFVYHDNVRRNDCHANRIMQKICKRIATIWYGTMCLCDHMIGADIAQIGRNILRKSIAAFESLTPKMFVVYGDTDSAFVVSTSKAADDVFTAQSNITSNETNTTSKIEELIVRSIFKDDRVDNVFILRKERVYRTLVICNAKRYVALCDSTETVIIKGIKNEKYSSPDVYKLFLKEMLQSFVRFHRKMCKIFEKMLKNIANNSEHYFLLSTNYGILYCKNDKIEFYLPTE</sequence>
<protein>
    <recommendedName>
        <fullName evidence="2">DNA-directed DNA polymerase</fullName>
        <ecNumber evidence="2">2.7.7.7</ecNumber>
    </recommendedName>
</protein>
<dbReference type="EMBL" id="NCKV01002037">
    <property type="protein sequence ID" value="RWS27408.1"/>
    <property type="molecule type" value="Genomic_DNA"/>
</dbReference>
<keyword evidence="3" id="KW-0808">Transferase</keyword>
<dbReference type="Gene3D" id="3.90.1600.10">
    <property type="entry name" value="Palm domain of DNA polymerase"/>
    <property type="match status" value="1"/>
</dbReference>
<evidence type="ECO:0000256" key="3">
    <source>
        <dbReference type="ARBA" id="ARBA00022679"/>
    </source>
</evidence>
<comment type="similarity">
    <text evidence="1">Belongs to the DNA polymerase type-B family.</text>
</comment>
<dbReference type="PRINTS" id="PR00106">
    <property type="entry name" value="DNAPOLB"/>
</dbReference>
<dbReference type="InterPro" id="IPR043502">
    <property type="entry name" value="DNA/RNA_pol_sf"/>
</dbReference>
<gene>
    <name evidence="7" type="ORF">B4U80_12873</name>
</gene>
<dbReference type="VEuPathDB" id="VectorBase:LDEU004632"/>
<evidence type="ECO:0000256" key="1">
    <source>
        <dbReference type="ARBA" id="ARBA00005755"/>
    </source>
</evidence>
<feature type="domain" description="DNA-directed DNA polymerase family B multifunctional" evidence="6">
    <location>
        <begin position="110"/>
        <end position="289"/>
    </location>
</feature>
<keyword evidence="5" id="KW-0239">DNA-directed DNA polymerase</keyword>
<dbReference type="GO" id="GO:0003887">
    <property type="term" value="F:DNA-directed DNA polymerase activity"/>
    <property type="evidence" value="ECO:0007669"/>
    <property type="project" value="UniProtKB-KW"/>
</dbReference>
<name>A0A443SIS3_9ACAR</name>
<dbReference type="Pfam" id="PF00136">
    <property type="entry name" value="DNA_pol_B"/>
    <property type="match status" value="1"/>
</dbReference>
<reference evidence="7 8" key="1">
    <citation type="journal article" date="2018" name="Gigascience">
        <title>Genomes of trombidid mites reveal novel predicted allergens and laterally-transferred genes associated with secondary metabolism.</title>
        <authorList>
            <person name="Dong X."/>
            <person name="Chaisiri K."/>
            <person name="Xia D."/>
            <person name="Armstrong S.D."/>
            <person name="Fang Y."/>
            <person name="Donnelly M.J."/>
            <person name="Kadowaki T."/>
            <person name="McGarry J.W."/>
            <person name="Darby A.C."/>
            <person name="Makepeace B.L."/>
        </authorList>
    </citation>
    <scope>NUCLEOTIDE SEQUENCE [LARGE SCALE GENOMIC DNA]</scope>
    <source>
        <strain evidence="7">UoL-UT</strain>
    </source>
</reference>
<evidence type="ECO:0000256" key="2">
    <source>
        <dbReference type="ARBA" id="ARBA00012417"/>
    </source>
</evidence>
<dbReference type="STRING" id="299467.A0A443SIS3"/>
<dbReference type="SUPFAM" id="SSF56672">
    <property type="entry name" value="DNA/RNA polymerases"/>
    <property type="match status" value="1"/>
</dbReference>
<evidence type="ECO:0000313" key="8">
    <source>
        <dbReference type="Proteomes" id="UP000288716"/>
    </source>
</evidence>
<dbReference type="EC" id="2.7.7.7" evidence="2"/>
<dbReference type="InterPro" id="IPR006134">
    <property type="entry name" value="DNA-dir_DNA_pol_B_multi_dom"/>
</dbReference>
<dbReference type="InterPro" id="IPR023211">
    <property type="entry name" value="DNA_pol_palm_dom_sf"/>
</dbReference>
<comment type="caution">
    <text evidence="7">The sequence shown here is derived from an EMBL/GenBank/DDBJ whole genome shotgun (WGS) entry which is preliminary data.</text>
</comment>
<proteinExistence type="inferred from homology"/>
<evidence type="ECO:0000313" key="7">
    <source>
        <dbReference type="EMBL" id="RWS27408.1"/>
    </source>
</evidence>